<name>F5GTR6_SIMGU</name>
<accession>F5GTR6</accession>
<evidence type="ECO:0000256" key="1">
    <source>
        <dbReference type="SAM" id="SignalP"/>
    </source>
</evidence>
<dbReference type="EMBL" id="JI626229">
    <property type="protein sequence ID" value="AEB96464.1"/>
    <property type="molecule type" value="mRNA"/>
</dbReference>
<protein>
    <submittedName>
        <fullName evidence="2">Hypothetical secreted protein</fullName>
    </submittedName>
</protein>
<dbReference type="PROSITE" id="PS51257">
    <property type="entry name" value="PROKAR_LIPOPROTEIN"/>
    <property type="match status" value="1"/>
</dbReference>
<organism evidence="2">
    <name type="scientific">Simulium guianense</name>
    <name type="common">Black fly</name>
    <dbReference type="NCBI Taxonomy" id="445764"/>
    <lineage>
        <taxon>Eukaryota</taxon>
        <taxon>Metazoa</taxon>
        <taxon>Ecdysozoa</taxon>
        <taxon>Arthropoda</taxon>
        <taxon>Hexapoda</taxon>
        <taxon>Insecta</taxon>
        <taxon>Pterygota</taxon>
        <taxon>Neoptera</taxon>
        <taxon>Endopterygota</taxon>
        <taxon>Diptera</taxon>
        <taxon>Nematocera</taxon>
        <taxon>Chironomoidea</taxon>
        <taxon>Simuliidae</taxon>
        <taxon>Simulium</taxon>
    </lineage>
</organism>
<feature type="signal peptide" evidence="1">
    <location>
        <begin position="1"/>
        <end position="19"/>
    </location>
</feature>
<feature type="chain" id="PRO_5003327091" evidence="1">
    <location>
        <begin position="20"/>
        <end position="96"/>
    </location>
</feature>
<sequence>MKLLLLSLMIALLMGACYAQRPRIALASTTNRGALKASVKPPAPFKPKVDGLAPKQLASHPANAPFKPNNLGIGKLPSQDITFTQALMETAKKIYG</sequence>
<keyword evidence="1" id="KW-0732">Signal</keyword>
<dbReference type="AlphaFoldDB" id="F5GTR6"/>
<proteinExistence type="evidence at transcript level"/>
<reference evidence="2" key="1">
    <citation type="journal article" date="2011" name="BMC Genomics">
        <title>An insight into the sialome of Simulium guianense (DIPTERA:SIMulIIDAE), the main vector of River Blindness Disease in Brazil.</title>
        <authorList>
            <person name="Chagas A.C."/>
            <person name="Calvo E."/>
            <person name="Pimenta P.F."/>
            <person name="Ribeiro J.M."/>
        </authorList>
    </citation>
    <scope>NUCLEOTIDE SEQUENCE</scope>
    <source>
        <tissue evidence="2">Salivary gland</tissue>
    </source>
</reference>
<evidence type="ECO:0000313" key="2">
    <source>
        <dbReference type="EMBL" id="AEB96464.1"/>
    </source>
</evidence>